<accession>A0A8X6QUP9</accession>
<organism evidence="2 3">
    <name type="scientific">Nephila pilipes</name>
    <name type="common">Giant wood spider</name>
    <name type="synonym">Nephila maculata</name>
    <dbReference type="NCBI Taxonomy" id="299642"/>
    <lineage>
        <taxon>Eukaryota</taxon>
        <taxon>Metazoa</taxon>
        <taxon>Ecdysozoa</taxon>
        <taxon>Arthropoda</taxon>
        <taxon>Chelicerata</taxon>
        <taxon>Arachnida</taxon>
        <taxon>Araneae</taxon>
        <taxon>Araneomorphae</taxon>
        <taxon>Entelegynae</taxon>
        <taxon>Araneoidea</taxon>
        <taxon>Nephilidae</taxon>
        <taxon>Nephila</taxon>
    </lineage>
</organism>
<evidence type="ECO:0000313" key="2">
    <source>
        <dbReference type="EMBL" id="GFU45220.1"/>
    </source>
</evidence>
<proteinExistence type="predicted"/>
<name>A0A8X6QUP9_NEPPI</name>
<dbReference type="AlphaFoldDB" id="A0A8X6QUP9"/>
<comment type="caution">
    <text evidence="2">The sequence shown here is derived from an EMBL/GenBank/DDBJ whole genome shotgun (WGS) entry which is preliminary data.</text>
</comment>
<evidence type="ECO:0000313" key="3">
    <source>
        <dbReference type="Proteomes" id="UP000887013"/>
    </source>
</evidence>
<reference evidence="2" key="1">
    <citation type="submission" date="2020-08" db="EMBL/GenBank/DDBJ databases">
        <title>Multicomponent nature underlies the extraordinary mechanical properties of spider dragline silk.</title>
        <authorList>
            <person name="Kono N."/>
            <person name="Nakamura H."/>
            <person name="Mori M."/>
            <person name="Yoshida Y."/>
            <person name="Ohtoshi R."/>
            <person name="Malay A.D."/>
            <person name="Moran D.A.P."/>
            <person name="Tomita M."/>
            <person name="Numata K."/>
            <person name="Arakawa K."/>
        </authorList>
    </citation>
    <scope>NUCLEOTIDE SEQUENCE</scope>
</reference>
<feature type="region of interest" description="Disordered" evidence="1">
    <location>
        <begin position="1"/>
        <end position="26"/>
    </location>
</feature>
<evidence type="ECO:0000256" key="1">
    <source>
        <dbReference type="SAM" id="MobiDB-lite"/>
    </source>
</evidence>
<keyword evidence="3" id="KW-1185">Reference proteome</keyword>
<sequence length="112" mass="12395">MTGRTDEVSRRYRSRPRSPEQGVPALDEAGLYYEAGAAGAKVVGGVCGYGGGKLDEPSTPFHRQTLAWRFRWHADRSWSRGAGGLGYCRRWIKQQPRFPAEAVPEAAEEALD</sequence>
<dbReference type="EMBL" id="BMAW01132837">
    <property type="protein sequence ID" value="GFU45220.1"/>
    <property type="molecule type" value="Genomic_DNA"/>
</dbReference>
<gene>
    <name evidence="2" type="ORF">NPIL_472871</name>
</gene>
<feature type="compositionally biased region" description="Basic and acidic residues" evidence="1">
    <location>
        <begin position="1"/>
        <end position="10"/>
    </location>
</feature>
<dbReference type="Proteomes" id="UP000887013">
    <property type="component" value="Unassembled WGS sequence"/>
</dbReference>
<protein>
    <submittedName>
        <fullName evidence="2">Uncharacterized protein</fullName>
    </submittedName>
</protein>